<gene>
    <name evidence="1" type="ORF">LCGC14_2745610</name>
</gene>
<feature type="non-terminal residue" evidence="1">
    <location>
        <position position="238"/>
    </location>
</feature>
<dbReference type="EMBL" id="LAZR01050065">
    <property type="protein sequence ID" value="KKK88194.1"/>
    <property type="molecule type" value="Genomic_DNA"/>
</dbReference>
<reference evidence="1" key="1">
    <citation type="journal article" date="2015" name="Nature">
        <title>Complex archaea that bridge the gap between prokaryotes and eukaryotes.</title>
        <authorList>
            <person name="Spang A."/>
            <person name="Saw J.H."/>
            <person name="Jorgensen S.L."/>
            <person name="Zaremba-Niedzwiedzka K."/>
            <person name="Martijn J."/>
            <person name="Lind A.E."/>
            <person name="van Eijk R."/>
            <person name="Schleper C."/>
            <person name="Guy L."/>
            <person name="Ettema T.J."/>
        </authorList>
    </citation>
    <scope>NUCLEOTIDE SEQUENCE</scope>
</reference>
<organism evidence="1">
    <name type="scientific">marine sediment metagenome</name>
    <dbReference type="NCBI Taxonomy" id="412755"/>
    <lineage>
        <taxon>unclassified sequences</taxon>
        <taxon>metagenomes</taxon>
        <taxon>ecological metagenomes</taxon>
    </lineage>
</organism>
<name>A0A0F9BC15_9ZZZZ</name>
<accession>A0A0F9BC15</accession>
<dbReference type="AlphaFoldDB" id="A0A0F9BC15"/>
<protein>
    <submittedName>
        <fullName evidence="1">Uncharacterized protein</fullName>
    </submittedName>
</protein>
<sequence length="238" mass="26281">MARGLDPLRPEGDPFVFRRRRANRGLRSGVFGRFFDTPELSRERGRAFDWLGGAFDIGTREFQGALSPEALDQLRANLTRGQQRGFEGAMRNLTRADPFAAARRRPFLQAGLGAGVANTLAQVQLGEAQREAAWRAGEFDRRMGLLGAAQSAESLANARLFEAERMLHKALAINEKLDRLGGIAINYDNLRAVYKCTRCADGERILLVSVGADEVEIDVMRDEMLEFSRAATIAPSAP</sequence>
<proteinExistence type="predicted"/>
<comment type="caution">
    <text evidence="1">The sequence shown here is derived from an EMBL/GenBank/DDBJ whole genome shotgun (WGS) entry which is preliminary data.</text>
</comment>
<evidence type="ECO:0000313" key="1">
    <source>
        <dbReference type="EMBL" id="KKK88194.1"/>
    </source>
</evidence>